<dbReference type="OrthoDB" id="4138492at2759"/>
<dbReference type="InterPro" id="IPR012341">
    <property type="entry name" value="6hp_glycosidase-like_sf"/>
</dbReference>
<comment type="caution">
    <text evidence="3">The sequence shown here is derived from an EMBL/GenBank/DDBJ whole genome shotgun (WGS) entry which is preliminary data.</text>
</comment>
<evidence type="ECO:0000256" key="2">
    <source>
        <dbReference type="SAM" id="SignalP"/>
    </source>
</evidence>
<organism evidence="3 4">
    <name type="scientific">Mycena sanguinolenta</name>
    <dbReference type="NCBI Taxonomy" id="230812"/>
    <lineage>
        <taxon>Eukaryota</taxon>
        <taxon>Fungi</taxon>
        <taxon>Dikarya</taxon>
        <taxon>Basidiomycota</taxon>
        <taxon>Agaricomycotina</taxon>
        <taxon>Agaricomycetes</taxon>
        <taxon>Agaricomycetidae</taxon>
        <taxon>Agaricales</taxon>
        <taxon>Marasmiineae</taxon>
        <taxon>Mycenaceae</taxon>
        <taxon>Mycena</taxon>
    </lineage>
</organism>
<evidence type="ECO:0000313" key="4">
    <source>
        <dbReference type="Proteomes" id="UP000623467"/>
    </source>
</evidence>
<dbReference type="InterPro" id="IPR008928">
    <property type="entry name" value="6-hairpin_glycosidase_sf"/>
</dbReference>
<protein>
    <submittedName>
        <fullName evidence="3">Uncharacterized protein</fullName>
    </submittedName>
</protein>
<dbReference type="InterPro" id="IPR010905">
    <property type="entry name" value="Glyco_hydro_88"/>
</dbReference>
<feature type="signal peptide" evidence="2">
    <location>
        <begin position="1"/>
        <end position="21"/>
    </location>
</feature>
<evidence type="ECO:0000313" key="3">
    <source>
        <dbReference type="EMBL" id="KAF7340595.1"/>
    </source>
</evidence>
<dbReference type="GO" id="GO:0016787">
    <property type="term" value="F:hydrolase activity"/>
    <property type="evidence" value="ECO:0007669"/>
    <property type="project" value="UniProtKB-KW"/>
</dbReference>
<evidence type="ECO:0000256" key="1">
    <source>
        <dbReference type="ARBA" id="ARBA00022801"/>
    </source>
</evidence>
<keyword evidence="2" id="KW-0732">Signal</keyword>
<name>A0A8H6XHR5_9AGAR</name>
<dbReference type="Gene3D" id="1.50.10.10">
    <property type="match status" value="1"/>
</dbReference>
<dbReference type="PANTHER" id="PTHR41814:SF1">
    <property type="entry name" value="CELLULASE"/>
    <property type="match status" value="1"/>
</dbReference>
<feature type="chain" id="PRO_5034568832" evidence="2">
    <location>
        <begin position="22"/>
        <end position="419"/>
    </location>
</feature>
<dbReference type="Proteomes" id="UP000623467">
    <property type="component" value="Unassembled WGS sequence"/>
</dbReference>
<accession>A0A8H6XHR5</accession>
<keyword evidence="4" id="KW-1185">Reference proteome</keyword>
<keyword evidence="1" id="KW-0378">Hydrolase</keyword>
<sequence>MSNSTALLNLILAGLSAVSSPTPFDPGFNITAVAAEAKALPSHSWEFGTATEALLELYNPLLSVFGPAPFPVKTLDPSTVPSLAYAQENIVIGTGANGLSDGDGAVGDPASLGVGAVMLGKTNSTFAVAADSEIEYIVGEAPRWINGAISQRTDVAELWADWMFMAPPFIAFYAADSNNASLLKTAYVQCGLYREVVLLGSNSSTFDPVGTSDTDGSWHHIVGPQSADPGLWSTGNGWAAMGMARVLATIMKAPVARGTSWRADAIRDLTSWIKEIVDGARSWSTDEGLLRNYLNDTSGDGHGFGEISGSSMLAAVAYRMAVHAPEAFNAKTYVTWADSIRTVLGENDSAGNPHVTSEGIVTPAVNPLGWTDTTPWTAGSPEGNNFVVLMYSAWRDCIFAGVCRKPSTSDKRSLHQALD</sequence>
<dbReference type="PANTHER" id="PTHR41814">
    <property type="entry name" value="EXPRESSED PROTEIN"/>
    <property type="match status" value="1"/>
</dbReference>
<reference evidence="3" key="1">
    <citation type="submission" date="2020-05" db="EMBL/GenBank/DDBJ databases">
        <title>Mycena genomes resolve the evolution of fungal bioluminescence.</title>
        <authorList>
            <person name="Tsai I.J."/>
        </authorList>
    </citation>
    <scope>NUCLEOTIDE SEQUENCE</scope>
    <source>
        <strain evidence="3">160909Yilan</strain>
    </source>
</reference>
<dbReference type="AlphaFoldDB" id="A0A8H6XHR5"/>
<dbReference type="SUPFAM" id="SSF48208">
    <property type="entry name" value="Six-hairpin glycosidases"/>
    <property type="match status" value="1"/>
</dbReference>
<gene>
    <name evidence="3" type="ORF">MSAN_02131000</name>
</gene>
<proteinExistence type="predicted"/>
<dbReference type="Pfam" id="PF07470">
    <property type="entry name" value="Glyco_hydro_88"/>
    <property type="match status" value="1"/>
</dbReference>
<dbReference type="GO" id="GO:0005975">
    <property type="term" value="P:carbohydrate metabolic process"/>
    <property type="evidence" value="ECO:0007669"/>
    <property type="project" value="InterPro"/>
</dbReference>
<dbReference type="EMBL" id="JACAZH010000030">
    <property type="protein sequence ID" value="KAF7340595.1"/>
    <property type="molecule type" value="Genomic_DNA"/>
</dbReference>